<dbReference type="InterPro" id="IPR022648">
    <property type="entry name" value="Pr_cel_nuc_antig_N"/>
</dbReference>
<dbReference type="PANTHER" id="PTHR11352:SF0">
    <property type="entry name" value="PROLIFERATING CELL NUCLEAR ANTIGEN"/>
    <property type="match status" value="1"/>
</dbReference>
<dbReference type="Gene3D" id="3.70.10.10">
    <property type="match status" value="1"/>
</dbReference>
<dbReference type="Pfam" id="PF00705">
    <property type="entry name" value="PCNA_N"/>
    <property type="match status" value="1"/>
</dbReference>
<evidence type="ECO:0000256" key="3">
    <source>
        <dbReference type="HAMAP-Rule" id="MF_00317"/>
    </source>
</evidence>
<evidence type="ECO:0000313" key="5">
    <source>
        <dbReference type="EMBL" id="MFC5277864.1"/>
    </source>
</evidence>
<keyword evidence="1 3" id="KW-0235">DNA replication</keyword>
<sequence>MAASDAEDAVGDGDAATAGTETEAMDSLTVVIRAEVLQQVVDQLLTIVDEAIFRIGYDGLSVAAVDPANVGMVDVEVESGAFESVGEGMFPIGLNLQKLDDYISGSSGDDPVTLSYRPETRSIEIEHTNVEVEMSGIDPKTIRDEPDIPEIDHSVEFTVDASVLTDAVENAELVSDHVKFESMVDDEALVVRGHGDTDEIQTVLGADELPNATFDADAEGMYSLPYLVGGSTSGSKYAGILKPLNSGTELRVEFSEEMPVKIYYDFADELGHVMMMIAPRIQNR</sequence>
<dbReference type="RefSeq" id="WP_256412665.1">
    <property type="nucleotide sequence ID" value="NZ_JANHDM010000012.1"/>
</dbReference>
<protein>
    <recommendedName>
        <fullName evidence="3">DNA polymerase sliding clamp</fullName>
    </recommendedName>
    <alternativeName>
        <fullName evidence="3">Proliferating cell nuclear antigen homolog</fullName>
        <shortName evidence="3">PCNA</shortName>
    </alternativeName>
</protein>
<dbReference type="GO" id="GO:0003677">
    <property type="term" value="F:DNA binding"/>
    <property type="evidence" value="ECO:0007669"/>
    <property type="project" value="UniProtKB-UniRule"/>
</dbReference>
<comment type="caution">
    <text evidence="5">The sequence shown here is derived from an EMBL/GenBank/DDBJ whole genome shotgun (WGS) entry which is preliminary data.</text>
</comment>
<dbReference type="HAMAP" id="MF_00317">
    <property type="entry name" value="DNApol_clamp_arch"/>
    <property type="match status" value="1"/>
</dbReference>
<evidence type="ECO:0000313" key="6">
    <source>
        <dbReference type="Proteomes" id="UP001596118"/>
    </source>
</evidence>
<dbReference type="InterPro" id="IPR022659">
    <property type="entry name" value="Pr_cel_nuc_antig_CS"/>
</dbReference>
<dbReference type="GO" id="GO:0006260">
    <property type="term" value="P:DNA replication"/>
    <property type="evidence" value="ECO:0007669"/>
    <property type="project" value="UniProtKB-KW"/>
</dbReference>
<dbReference type="InterPro" id="IPR046938">
    <property type="entry name" value="DNA_clamp_sf"/>
</dbReference>
<dbReference type="PROSITE" id="PS01251">
    <property type="entry name" value="PCNA_1"/>
    <property type="match status" value="1"/>
</dbReference>
<dbReference type="InterPro" id="IPR000730">
    <property type="entry name" value="Pr_cel_nuc_antig"/>
</dbReference>
<evidence type="ECO:0000259" key="4">
    <source>
        <dbReference type="Pfam" id="PF00705"/>
    </source>
</evidence>
<gene>
    <name evidence="3" type="primary">pcn</name>
    <name evidence="5" type="ORF">ACFPM1_03650</name>
</gene>
<dbReference type="PRINTS" id="PR00339">
    <property type="entry name" value="PCNACYCLIN"/>
</dbReference>
<dbReference type="AlphaFoldDB" id="A0ABD5QZ40"/>
<reference evidence="5 6" key="1">
    <citation type="journal article" date="2019" name="Int. J. Syst. Evol. Microbiol.">
        <title>The Global Catalogue of Microorganisms (GCM) 10K type strain sequencing project: providing services to taxonomists for standard genome sequencing and annotation.</title>
        <authorList>
            <consortium name="The Broad Institute Genomics Platform"/>
            <consortium name="The Broad Institute Genome Sequencing Center for Infectious Disease"/>
            <person name="Wu L."/>
            <person name="Ma J."/>
        </authorList>
    </citation>
    <scope>NUCLEOTIDE SEQUENCE [LARGE SCALE GENOMIC DNA]</scope>
    <source>
        <strain evidence="5 6">CGMCC 1.12124</strain>
    </source>
</reference>
<dbReference type="PANTHER" id="PTHR11352">
    <property type="entry name" value="PROLIFERATING CELL NUCLEAR ANTIGEN"/>
    <property type="match status" value="1"/>
</dbReference>
<dbReference type="GO" id="GO:0030337">
    <property type="term" value="F:DNA polymerase processivity factor activity"/>
    <property type="evidence" value="ECO:0007669"/>
    <property type="project" value="UniProtKB-UniRule"/>
</dbReference>
<name>A0ABD5QZ40_9EURY</name>
<dbReference type="EMBL" id="JBHSKY010000004">
    <property type="protein sequence ID" value="MFC5277864.1"/>
    <property type="molecule type" value="Genomic_DNA"/>
</dbReference>
<dbReference type="SUPFAM" id="SSF55979">
    <property type="entry name" value="DNA clamp"/>
    <property type="match status" value="2"/>
</dbReference>
<dbReference type="GO" id="GO:0006275">
    <property type="term" value="P:regulation of DNA replication"/>
    <property type="evidence" value="ECO:0007669"/>
    <property type="project" value="UniProtKB-UniRule"/>
</dbReference>
<proteinExistence type="inferred from homology"/>
<keyword evidence="2 3" id="KW-0238">DNA-binding</keyword>
<evidence type="ECO:0000256" key="1">
    <source>
        <dbReference type="ARBA" id="ARBA00022705"/>
    </source>
</evidence>
<accession>A0ABD5QZ40</accession>
<dbReference type="Proteomes" id="UP001596118">
    <property type="component" value="Unassembled WGS sequence"/>
</dbReference>
<comment type="subunit">
    <text evidence="3">Homotrimer. The subunits circularize to form a toroid; DNA passes through its center. Replication factor C (RFC) is required to load the toroid on the DNA.</text>
</comment>
<keyword evidence="6" id="KW-1185">Reference proteome</keyword>
<comment type="similarity">
    <text evidence="3">Belongs to the PCNA family.</text>
</comment>
<comment type="function">
    <text evidence="3">Sliding clamp subunit that acts as a moving platform for DNA processing. Responsible for tethering the catalytic subunit of DNA polymerase and other proteins to DNA during high-speed replication.</text>
</comment>
<dbReference type="CDD" id="cd00577">
    <property type="entry name" value="PCNA"/>
    <property type="match status" value="1"/>
</dbReference>
<feature type="domain" description="Proliferating cell nuclear antigen PCNA N-terminal" evidence="4">
    <location>
        <begin position="33"/>
        <end position="122"/>
    </location>
</feature>
<evidence type="ECO:0000256" key="2">
    <source>
        <dbReference type="ARBA" id="ARBA00023125"/>
    </source>
</evidence>
<organism evidence="5 6">
    <name type="scientific">Halorubrum rubrum</name>
    <dbReference type="NCBI Taxonomy" id="1126240"/>
    <lineage>
        <taxon>Archaea</taxon>
        <taxon>Methanobacteriati</taxon>
        <taxon>Methanobacteriota</taxon>
        <taxon>Stenosarchaea group</taxon>
        <taxon>Halobacteria</taxon>
        <taxon>Halobacteriales</taxon>
        <taxon>Haloferacaceae</taxon>
        <taxon>Halorubrum</taxon>
    </lineage>
</organism>